<evidence type="ECO:0000256" key="3">
    <source>
        <dbReference type="ARBA" id="ARBA00023237"/>
    </source>
</evidence>
<dbReference type="Proteomes" id="UP000490922">
    <property type="component" value="Unassembled WGS sequence"/>
</dbReference>
<dbReference type="EMBL" id="WAEM01000009">
    <property type="protein sequence ID" value="KAB1154303.1"/>
    <property type="molecule type" value="Genomic_DNA"/>
</dbReference>
<accession>A0A7J5A9Y3</accession>
<dbReference type="PROSITE" id="PS51257">
    <property type="entry name" value="PROKAR_LIPOPROTEIN"/>
    <property type="match status" value="1"/>
</dbReference>
<dbReference type="AlphaFoldDB" id="A0A7J5A9Y3"/>
<dbReference type="PANTHER" id="PTHR30329">
    <property type="entry name" value="STATOR ELEMENT OF FLAGELLAR MOTOR COMPLEX"/>
    <property type="match status" value="1"/>
</dbReference>
<protein>
    <submittedName>
        <fullName evidence="6">OmpA family protein</fullName>
    </submittedName>
</protein>
<comment type="caution">
    <text evidence="6">The sequence shown here is derived from an EMBL/GenBank/DDBJ whole genome shotgun (WGS) entry which is preliminary data.</text>
</comment>
<dbReference type="OrthoDB" id="9782229at2"/>
<dbReference type="PROSITE" id="PS51123">
    <property type="entry name" value="OMPA_2"/>
    <property type="match status" value="1"/>
</dbReference>
<dbReference type="Pfam" id="PF13488">
    <property type="entry name" value="Gly-zipper_Omp"/>
    <property type="match status" value="1"/>
</dbReference>
<dbReference type="SUPFAM" id="SSF103088">
    <property type="entry name" value="OmpA-like"/>
    <property type="match status" value="1"/>
</dbReference>
<dbReference type="InterPro" id="IPR006664">
    <property type="entry name" value="OMP_bac"/>
</dbReference>
<feature type="domain" description="OmpA-like" evidence="5">
    <location>
        <begin position="102"/>
        <end position="219"/>
    </location>
</feature>
<evidence type="ECO:0000256" key="1">
    <source>
        <dbReference type="ARBA" id="ARBA00004442"/>
    </source>
</evidence>
<organism evidence="6 7">
    <name type="scientific">Flavobacterium luteum</name>
    <dbReference type="NCBI Taxonomy" id="2026654"/>
    <lineage>
        <taxon>Bacteria</taxon>
        <taxon>Pseudomonadati</taxon>
        <taxon>Bacteroidota</taxon>
        <taxon>Flavobacteriia</taxon>
        <taxon>Flavobacteriales</taxon>
        <taxon>Flavobacteriaceae</taxon>
        <taxon>Flavobacterium</taxon>
    </lineage>
</organism>
<evidence type="ECO:0000313" key="6">
    <source>
        <dbReference type="EMBL" id="KAB1154303.1"/>
    </source>
</evidence>
<comment type="subcellular location">
    <subcellularLocation>
        <location evidence="1">Cell outer membrane</location>
    </subcellularLocation>
</comment>
<dbReference type="CDD" id="cd07185">
    <property type="entry name" value="OmpA_C-like"/>
    <property type="match status" value="1"/>
</dbReference>
<evidence type="ECO:0000256" key="4">
    <source>
        <dbReference type="PROSITE-ProRule" id="PRU00473"/>
    </source>
</evidence>
<dbReference type="Gene3D" id="3.30.1330.60">
    <property type="entry name" value="OmpA-like domain"/>
    <property type="match status" value="1"/>
</dbReference>
<proteinExistence type="predicted"/>
<sequence length="229" mass="23875">MKKFTLLSGILLVALSTIITSCEAVKNTNKTQRGAGIGAVSGAIIGGILGNNLGKGGNGALGAVLGGVIGGTAGGVIGNKMDKQAREIDTAIPGAQVERVGEGIKLVLNENAVRFDTNKSTLTATAKANLDKLVKVFNEYPDTNIVIYGYTDSTGSADHNLKLSRERATSVKNYLSNQGLLASRFSINGLGIADPIASNDTPQGRSQNRRVEFAITANEKMIQEAQEGK</sequence>
<dbReference type="InterPro" id="IPR050330">
    <property type="entry name" value="Bact_OuterMem_StrucFunc"/>
</dbReference>
<dbReference type="RefSeq" id="WP_151108394.1">
    <property type="nucleotide sequence ID" value="NZ_WAEM01000009.1"/>
</dbReference>
<dbReference type="PANTHER" id="PTHR30329:SF21">
    <property type="entry name" value="LIPOPROTEIN YIAD-RELATED"/>
    <property type="match status" value="1"/>
</dbReference>
<reference evidence="6 7" key="1">
    <citation type="submission" date="2019-09" db="EMBL/GenBank/DDBJ databases">
        <title>Flavobacterium sp. nov., isolated from glacier ice.</title>
        <authorList>
            <person name="Liu Q."/>
        </authorList>
    </citation>
    <scope>NUCLEOTIDE SEQUENCE [LARGE SCALE GENOMIC DNA]</scope>
    <source>
        <strain evidence="6 7">NBRC 112527</strain>
    </source>
</reference>
<dbReference type="InterPro" id="IPR006665">
    <property type="entry name" value="OmpA-like"/>
</dbReference>
<keyword evidence="3" id="KW-0998">Cell outer membrane</keyword>
<keyword evidence="2 4" id="KW-0472">Membrane</keyword>
<dbReference type="Pfam" id="PF00691">
    <property type="entry name" value="OmpA"/>
    <property type="match status" value="1"/>
</dbReference>
<dbReference type="InterPro" id="IPR039567">
    <property type="entry name" value="Gly-zipper"/>
</dbReference>
<evidence type="ECO:0000259" key="5">
    <source>
        <dbReference type="PROSITE" id="PS51123"/>
    </source>
</evidence>
<keyword evidence="7" id="KW-1185">Reference proteome</keyword>
<gene>
    <name evidence="6" type="ORF">F6464_13035</name>
</gene>
<dbReference type="PRINTS" id="PR01021">
    <property type="entry name" value="OMPADOMAIN"/>
</dbReference>
<evidence type="ECO:0000313" key="7">
    <source>
        <dbReference type="Proteomes" id="UP000490922"/>
    </source>
</evidence>
<dbReference type="GO" id="GO:0009279">
    <property type="term" value="C:cell outer membrane"/>
    <property type="evidence" value="ECO:0007669"/>
    <property type="project" value="UniProtKB-SubCell"/>
</dbReference>
<dbReference type="InterPro" id="IPR036737">
    <property type="entry name" value="OmpA-like_sf"/>
</dbReference>
<name>A0A7J5A9Y3_9FLAO</name>
<evidence type="ECO:0000256" key="2">
    <source>
        <dbReference type="ARBA" id="ARBA00023136"/>
    </source>
</evidence>